<dbReference type="InterPro" id="IPR050204">
    <property type="entry name" value="AraC_XylS_family_regulators"/>
</dbReference>
<keyword evidence="1" id="KW-0805">Transcription regulation</keyword>
<reference evidence="5 6" key="1">
    <citation type="submission" date="2021-04" db="EMBL/GenBank/DDBJ databases">
        <title>Ruania sp. nov., isolated from sandy soil of mangrove forest.</title>
        <authorList>
            <person name="Ge X."/>
            <person name="Huang R."/>
            <person name="Liu W."/>
        </authorList>
    </citation>
    <scope>NUCLEOTIDE SEQUENCE [LARGE SCALE GENOMIC DNA]</scope>
    <source>
        <strain evidence="5 6">N2-46</strain>
    </source>
</reference>
<evidence type="ECO:0000313" key="5">
    <source>
        <dbReference type="EMBL" id="MBZ2198990.1"/>
    </source>
</evidence>
<comment type="caution">
    <text evidence="5">The sequence shown here is derived from an EMBL/GenBank/DDBJ whole genome shotgun (WGS) entry which is preliminary data.</text>
</comment>
<dbReference type="Pfam" id="PF12852">
    <property type="entry name" value="Cupin_6"/>
    <property type="match status" value="1"/>
</dbReference>
<dbReference type="EMBL" id="JAGSHT010000022">
    <property type="protein sequence ID" value="MBZ2198990.1"/>
    <property type="molecule type" value="Genomic_DNA"/>
</dbReference>
<dbReference type="Gene3D" id="1.10.10.60">
    <property type="entry name" value="Homeodomain-like"/>
    <property type="match status" value="2"/>
</dbReference>
<keyword evidence="3" id="KW-0804">Transcription</keyword>
<dbReference type="PANTHER" id="PTHR46796">
    <property type="entry name" value="HTH-TYPE TRANSCRIPTIONAL ACTIVATOR RHAS-RELATED"/>
    <property type="match status" value="1"/>
</dbReference>
<dbReference type="RefSeq" id="WP_223410768.1">
    <property type="nucleotide sequence ID" value="NZ_JAGSHT010000022.1"/>
</dbReference>
<dbReference type="InterPro" id="IPR032783">
    <property type="entry name" value="AraC_lig"/>
</dbReference>
<feature type="domain" description="HTH araC/xylS-type" evidence="4">
    <location>
        <begin position="213"/>
        <end position="311"/>
    </location>
</feature>
<dbReference type="SMART" id="SM00342">
    <property type="entry name" value="HTH_ARAC"/>
    <property type="match status" value="1"/>
</dbReference>
<sequence>MDALTGLLDGPRARGAFLMRSLMAPPWAIRIRDEAPLTVVVMAKGTTWIRPDAGEPVRLTAGDLALVRGPDPYTVAEPPDAPIGVYINPGQHCTAPDGRSLEEEMCLGVRTWGNDADAATEVITGAYGVEGEVSRRLLDVLPTVIVIPAGDPAAPTTLVRLIREEIVKDDVGQDVVLDRMLDLLLIAVLRNWLGRPEAQPPAWYSASADPMVGHALRLLHNNPGHPWTVAGLAAECGVSRAAFARRFTQLVGQAPMAYLTDWRLTMAADLLREPDATVASVSRQVGYASSFAFSSAFKRVRGVSPQRHRSGAALAAVGTD</sequence>
<evidence type="ECO:0000313" key="6">
    <source>
        <dbReference type="Proteomes" id="UP000826651"/>
    </source>
</evidence>
<dbReference type="Pfam" id="PF12833">
    <property type="entry name" value="HTH_18"/>
    <property type="match status" value="1"/>
</dbReference>
<evidence type="ECO:0000256" key="2">
    <source>
        <dbReference type="ARBA" id="ARBA00023125"/>
    </source>
</evidence>
<evidence type="ECO:0000256" key="3">
    <source>
        <dbReference type="ARBA" id="ARBA00023163"/>
    </source>
</evidence>
<keyword evidence="2" id="KW-0238">DNA-binding</keyword>
<dbReference type="PROSITE" id="PS01124">
    <property type="entry name" value="HTH_ARAC_FAMILY_2"/>
    <property type="match status" value="1"/>
</dbReference>
<protein>
    <submittedName>
        <fullName evidence="5">AraC family transcriptional regulator</fullName>
    </submittedName>
</protein>
<keyword evidence="6" id="KW-1185">Reference proteome</keyword>
<evidence type="ECO:0000256" key="1">
    <source>
        <dbReference type="ARBA" id="ARBA00023015"/>
    </source>
</evidence>
<evidence type="ECO:0000259" key="4">
    <source>
        <dbReference type="PROSITE" id="PS01124"/>
    </source>
</evidence>
<dbReference type="InterPro" id="IPR018062">
    <property type="entry name" value="HTH_AraC-typ_CS"/>
</dbReference>
<gene>
    <name evidence="5" type="ORF">KCQ71_22775</name>
</gene>
<dbReference type="SUPFAM" id="SSF46689">
    <property type="entry name" value="Homeodomain-like"/>
    <property type="match status" value="2"/>
</dbReference>
<organism evidence="5 6">
    <name type="scientific">Occultella gossypii</name>
    <dbReference type="NCBI Taxonomy" id="2800820"/>
    <lineage>
        <taxon>Bacteria</taxon>
        <taxon>Bacillati</taxon>
        <taxon>Actinomycetota</taxon>
        <taxon>Actinomycetes</taxon>
        <taxon>Micrococcales</taxon>
        <taxon>Ruaniaceae</taxon>
        <taxon>Occultella</taxon>
    </lineage>
</organism>
<proteinExistence type="predicted"/>
<dbReference type="InterPro" id="IPR009057">
    <property type="entry name" value="Homeodomain-like_sf"/>
</dbReference>
<dbReference type="PANTHER" id="PTHR46796:SF13">
    <property type="entry name" value="HTH-TYPE TRANSCRIPTIONAL ACTIVATOR RHAS"/>
    <property type="match status" value="1"/>
</dbReference>
<dbReference type="Proteomes" id="UP000826651">
    <property type="component" value="Unassembled WGS sequence"/>
</dbReference>
<accession>A0ABS7SF51</accession>
<dbReference type="InterPro" id="IPR018060">
    <property type="entry name" value="HTH_AraC"/>
</dbReference>
<dbReference type="PROSITE" id="PS00041">
    <property type="entry name" value="HTH_ARAC_FAMILY_1"/>
    <property type="match status" value="1"/>
</dbReference>
<name>A0ABS7SF51_9MICO</name>